<keyword evidence="2" id="KW-0645">Protease</keyword>
<keyword evidence="6" id="KW-1185">Reference proteome</keyword>
<dbReference type="SUPFAM" id="SSF53182">
    <property type="entry name" value="Pyrrolidone carboxyl peptidase (pyroglutamate aminopeptidase)"/>
    <property type="match status" value="1"/>
</dbReference>
<dbReference type="GO" id="GO:0006508">
    <property type="term" value="P:proteolysis"/>
    <property type="evidence" value="ECO:0007669"/>
    <property type="project" value="UniProtKB-KW"/>
</dbReference>
<protein>
    <submittedName>
        <fullName evidence="5">Pyroglutamyl-peptidase I</fullName>
    </submittedName>
</protein>
<evidence type="ECO:0000256" key="4">
    <source>
        <dbReference type="ARBA" id="ARBA00022807"/>
    </source>
</evidence>
<evidence type="ECO:0000256" key="1">
    <source>
        <dbReference type="ARBA" id="ARBA00006641"/>
    </source>
</evidence>
<comment type="similarity">
    <text evidence="1">Belongs to the peptidase C15 family.</text>
</comment>
<dbReference type="MEROPS" id="C15.A01"/>
<name>M1B1S2_SOLTU</name>
<evidence type="ECO:0000256" key="3">
    <source>
        <dbReference type="ARBA" id="ARBA00022801"/>
    </source>
</evidence>
<organism evidence="5 6">
    <name type="scientific">Solanum tuberosum</name>
    <name type="common">Potato</name>
    <dbReference type="NCBI Taxonomy" id="4113"/>
    <lineage>
        <taxon>Eukaryota</taxon>
        <taxon>Viridiplantae</taxon>
        <taxon>Streptophyta</taxon>
        <taxon>Embryophyta</taxon>
        <taxon>Tracheophyta</taxon>
        <taxon>Spermatophyta</taxon>
        <taxon>Magnoliopsida</taxon>
        <taxon>eudicotyledons</taxon>
        <taxon>Gunneridae</taxon>
        <taxon>Pentapetalae</taxon>
        <taxon>asterids</taxon>
        <taxon>lamiids</taxon>
        <taxon>Solanales</taxon>
        <taxon>Solanaceae</taxon>
        <taxon>Solanoideae</taxon>
        <taxon>Solaneae</taxon>
        <taxon>Solanum</taxon>
    </lineage>
</organism>
<dbReference type="EnsemblPlants" id="PGSC0003DMT400035063">
    <property type="protein sequence ID" value="PGSC0003DMT400035063"/>
    <property type="gene ID" value="PGSC0003DMG400013484"/>
</dbReference>
<dbReference type="InterPro" id="IPR016125">
    <property type="entry name" value="Peptidase_C15-like"/>
</dbReference>
<evidence type="ECO:0000313" key="5">
    <source>
        <dbReference type="EnsemblPlants" id="PGSC0003DMT400035063"/>
    </source>
</evidence>
<dbReference type="GO" id="GO:0008234">
    <property type="term" value="F:cysteine-type peptidase activity"/>
    <property type="evidence" value="ECO:0007669"/>
    <property type="project" value="UniProtKB-KW"/>
</dbReference>
<dbReference type="Gene3D" id="3.40.630.20">
    <property type="entry name" value="Peptidase C15, pyroglutamyl peptidase I-like"/>
    <property type="match status" value="1"/>
</dbReference>
<dbReference type="Gramene" id="PGSC0003DMT400035063">
    <property type="protein sequence ID" value="PGSC0003DMT400035063"/>
    <property type="gene ID" value="PGSC0003DMG400013484"/>
</dbReference>
<dbReference type="HOGENOM" id="CLU_128557_0_0_1"/>
<keyword evidence="3" id="KW-0378">Hydrolase</keyword>
<dbReference type="InterPro" id="IPR036440">
    <property type="entry name" value="Peptidase_C15-like_sf"/>
</dbReference>
<dbReference type="AlphaFoldDB" id="M1B1S2"/>
<gene>
    <name evidence="5" type="primary">LOC102587519</name>
</gene>
<dbReference type="PANTHER" id="PTHR23402:SF26">
    <property type="entry name" value="PEPTIDASE C15, PYROGLUTAMYL PEPTIDASE I-LIKE PROTEIN"/>
    <property type="match status" value="1"/>
</dbReference>
<reference evidence="6" key="1">
    <citation type="journal article" date="2011" name="Nature">
        <title>Genome sequence and analysis of the tuber crop potato.</title>
        <authorList>
            <consortium name="The Potato Genome Sequencing Consortium"/>
        </authorList>
    </citation>
    <scope>NUCLEOTIDE SEQUENCE [LARGE SCALE GENOMIC DNA]</scope>
    <source>
        <strain evidence="6">cv. DM1-3 516 R44</strain>
    </source>
</reference>
<dbReference type="Proteomes" id="UP000011115">
    <property type="component" value="Unassembled WGS sequence"/>
</dbReference>
<accession>M1B1S2</accession>
<dbReference type="OrthoDB" id="407146at2759"/>
<proteinExistence type="inferred from homology"/>
<reference evidence="5" key="2">
    <citation type="submission" date="2015-06" db="UniProtKB">
        <authorList>
            <consortium name="EnsemblPlants"/>
        </authorList>
    </citation>
    <scope>IDENTIFICATION</scope>
    <source>
        <strain evidence="5">DM1-3 516 R44</strain>
    </source>
</reference>
<keyword evidence="4" id="KW-0788">Thiol protease</keyword>
<evidence type="ECO:0000313" key="6">
    <source>
        <dbReference type="Proteomes" id="UP000011115"/>
    </source>
</evidence>
<evidence type="ECO:0000256" key="2">
    <source>
        <dbReference type="ARBA" id="ARBA00022670"/>
    </source>
</evidence>
<sequence>MGSEGPKSVTIHVTGFKKFHGVAQNPTETAVSNLKYYVEMKGLPAGVTLGSCTVLETAGEGGLPALLKVIEESSAGNSSNNGQVIWLHLGVNSGATKFAIERLAVNEATFRCADELGWQPQVRCFIS</sequence>
<dbReference type="ExpressionAtlas" id="M1B1S2">
    <property type="expression patterns" value="baseline"/>
</dbReference>
<dbReference type="PANTHER" id="PTHR23402">
    <property type="entry name" value="PROTEASE FAMILY C15 PYROGLUTAMYL-PEPTIDASE I-RELATED"/>
    <property type="match status" value="1"/>
</dbReference>